<protein>
    <recommendedName>
        <fullName evidence="1">Retrotransposon gag domain-containing protein</fullName>
    </recommendedName>
</protein>
<evidence type="ECO:0000313" key="2">
    <source>
        <dbReference type="EMBL" id="JAT20011.1"/>
    </source>
</evidence>
<feature type="domain" description="Retrotransposon gag" evidence="1">
    <location>
        <begin position="240"/>
        <end position="328"/>
    </location>
</feature>
<dbReference type="EMBL" id="GEBQ01019966">
    <property type="protein sequence ID" value="JAT20011.1"/>
    <property type="molecule type" value="Transcribed_RNA"/>
</dbReference>
<organism evidence="2">
    <name type="scientific">Graphocephala atropunctata</name>
    <dbReference type="NCBI Taxonomy" id="36148"/>
    <lineage>
        <taxon>Eukaryota</taxon>
        <taxon>Metazoa</taxon>
        <taxon>Ecdysozoa</taxon>
        <taxon>Arthropoda</taxon>
        <taxon>Hexapoda</taxon>
        <taxon>Insecta</taxon>
        <taxon>Pterygota</taxon>
        <taxon>Neoptera</taxon>
        <taxon>Paraneoptera</taxon>
        <taxon>Hemiptera</taxon>
        <taxon>Auchenorrhyncha</taxon>
        <taxon>Membracoidea</taxon>
        <taxon>Cicadellidae</taxon>
        <taxon>Cicadellinae</taxon>
        <taxon>Cicadellini</taxon>
        <taxon>Graphocephala</taxon>
    </lineage>
</organism>
<name>A0A1B6L8S5_9HEMI</name>
<reference evidence="2" key="1">
    <citation type="submission" date="2015-11" db="EMBL/GenBank/DDBJ databases">
        <title>De novo transcriptome assembly of four potential Pierce s Disease insect vectors from Arizona vineyards.</title>
        <authorList>
            <person name="Tassone E.E."/>
        </authorList>
    </citation>
    <scope>NUCLEOTIDE SEQUENCE</scope>
</reference>
<dbReference type="Pfam" id="PF03732">
    <property type="entry name" value="Retrotrans_gag"/>
    <property type="match status" value="1"/>
</dbReference>
<dbReference type="AlphaFoldDB" id="A0A1B6L8S5"/>
<feature type="non-terminal residue" evidence="2">
    <location>
        <position position="399"/>
    </location>
</feature>
<accession>A0A1B6L8S5</accession>
<dbReference type="InterPro" id="IPR005162">
    <property type="entry name" value="Retrotrans_gag_dom"/>
</dbReference>
<gene>
    <name evidence="2" type="ORF">g.2350</name>
</gene>
<sequence length="399" mass="45548">MSYRLRKDEVQYELRVRGLQTEGDVYELRKRLQNALNNKVAIVQEAVNKLDPQAEVDVCEEKFSDLNEVVDSFDAGVKNNEYTRIEARILHLTGRLERVDTSKDGEGTLETRKSKLLQRTKAILEQLEGKIQQPNLESGKTDAQLSITGSEQKVDPAENLNGLNGELGIVKPNENVSLVTKPSTMTTVRDNNYRKSVPVYKWDLKFDGSQHLSVSAFLERVEELRVARGISEQELLDSAVDLFSGPALIWHRSNRQRIKTWGQLRTELKTVFQKPDYDDLLLKEILNRTQGDQENIDLYLAAMDGLYSRLSEKMSEEKQLAQILKNLNNYLQDKLCMFNISSLEELRNLARRAELGRIRSSTQHPPPKPSIVMEPDLAYSANWRRSPGIHHVSTVDSSN</sequence>
<evidence type="ECO:0000259" key="1">
    <source>
        <dbReference type="Pfam" id="PF03732"/>
    </source>
</evidence>
<proteinExistence type="predicted"/>